<evidence type="ECO:0000313" key="4">
    <source>
        <dbReference type="Proteomes" id="UP001477672"/>
    </source>
</evidence>
<accession>A0ABV1GEN6</accession>
<keyword evidence="4" id="KW-1185">Reference proteome</keyword>
<dbReference type="CDD" id="cd04186">
    <property type="entry name" value="GT_2_like_c"/>
    <property type="match status" value="1"/>
</dbReference>
<dbReference type="Pfam" id="PF00535">
    <property type="entry name" value="Glycos_transf_2"/>
    <property type="match status" value="2"/>
</dbReference>
<proteinExistence type="predicted"/>
<sequence>MNLRLKRLRELAAFFFQSVRQEGLSSTLHRAAGFFKRRMKSKKGRFLPPPEVLEAQRAAETSDWPVISILVPVYNTPMHFLKQMVESVQAQTCKNWELCVADASDPEHAAVGEYLKAQPGVKYVRVENKGISANTNAAAALAQGEYLGLLDHDDVLAPHAVYWMAKTAHETGADFLYSDEALFETDVQRPLTGHFKPDFAPDYLNCCNYICHFSVFRKSLFQEVGGLDPACDGSQDHDLFLKLSEKTVPVHIPKVLYYWRVHAASTSAGTAAKPYVAQAAKRAIAAHLKRIGARGTVTDGLFPSTYKVEYDIPGSPLVSILIPNKDHVEDLDKALRSIYEKTDYTHFEVLVIENNSTDEATFEYYKTIRRKYRGCRVVGYTGPFNFSAINNFGRKVARGEYLLLLNNDVEVIDGCWLREMLSLAVQPGVGIVGAKLYYPDNTVQHGGVIVGLGGYAGHSHKYARRDSSGYMFRLSTVQDLSAVTAACLLCKASVYDEVNGLDEAFTVAYNDVDFCLRVRDKGYRILYTPYAQLYHHESKSRGLDTKGPAKERFDKEKERMAQRYGASLTKDPYYNPNLTLDREDFSESDVLPQETA</sequence>
<comment type="caution">
    <text evidence="3">The sequence shown here is derived from an EMBL/GenBank/DDBJ whole genome shotgun (WGS) entry which is preliminary data.</text>
</comment>
<dbReference type="PANTHER" id="PTHR43179">
    <property type="entry name" value="RHAMNOSYLTRANSFERASE WBBL"/>
    <property type="match status" value="1"/>
</dbReference>
<protein>
    <submittedName>
        <fullName evidence="3">Glycosyltransferase family 2 protein</fullName>
    </submittedName>
</protein>
<feature type="domain" description="Glycosyltransferase 2-like" evidence="2">
    <location>
        <begin position="319"/>
        <end position="440"/>
    </location>
</feature>
<evidence type="ECO:0000256" key="1">
    <source>
        <dbReference type="SAM" id="MobiDB-lite"/>
    </source>
</evidence>
<organism evidence="3 4">
    <name type="scientific">Ruthenibacterium intestinale</name>
    <dbReference type="NCBI Taxonomy" id="3133163"/>
    <lineage>
        <taxon>Bacteria</taxon>
        <taxon>Bacillati</taxon>
        <taxon>Bacillota</taxon>
        <taxon>Clostridia</taxon>
        <taxon>Eubacteriales</taxon>
        <taxon>Oscillospiraceae</taxon>
        <taxon>Ruthenibacterium</taxon>
    </lineage>
</organism>
<dbReference type="PANTHER" id="PTHR43179:SF7">
    <property type="entry name" value="RHAMNOSYLTRANSFERASE WBBL"/>
    <property type="match status" value="1"/>
</dbReference>
<dbReference type="InterPro" id="IPR029044">
    <property type="entry name" value="Nucleotide-diphossugar_trans"/>
</dbReference>
<dbReference type="Proteomes" id="UP001477672">
    <property type="component" value="Unassembled WGS sequence"/>
</dbReference>
<evidence type="ECO:0000259" key="2">
    <source>
        <dbReference type="Pfam" id="PF00535"/>
    </source>
</evidence>
<evidence type="ECO:0000313" key="3">
    <source>
        <dbReference type="EMBL" id="MEQ2520299.1"/>
    </source>
</evidence>
<dbReference type="EMBL" id="JBBMFA010000085">
    <property type="protein sequence ID" value="MEQ2520299.1"/>
    <property type="molecule type" value="Genomic_DNA"/>
</dbReference>
<feature type="domain" description="Glycosyltransferase 2-like" evidence="2">
    <location>
        <begin position="68"/>
        <end position="224"/>
    </location>
</feature>
<feature type="region of interest" description="Disordered" evidence="1">
    <location>
        <begin position="538"/>
        <end position="596"/>
    </location>
</feature>
<reference evidence="3 4" key="1">
    <citation type="submission" date="2024-03" db="EMBL/GenBank/DDBJ databases">
        <title>Human intestinal bacterial collection.</title>
        <authorList>
            <person name="Pauvert C."/>
            <person name="Hitch T.C.A."/>
            <person name="Clavel T."/>
        </authorList>
    </citation>
    <scope>NUCLEOTIDE SEQUENCE [LARGE SCALE GENOMIC DNA]</scope>
    <source>
        <strain evidence="3 4">CLA-JM-H11</strain>
    </source>
</reference>
<gene>
    <name evidence="3" type="ORF">WMO24_07640</name>
</gene>
<dbReference type="Gene3D" id="3.90.550.10">
    <property type="entry name" value="Spore Coat Polysaccharide Biosynthesis Protein SpsA, Chain A"/>
    <property type="match status" value="2"/>
</dbReference>
<feature type="compositionally biased region" description="Basic and acidic residues" evidence="1">
    <location>
        <begin position="538"/>
        <end position="561"/>
    </location>
</feature>
<dbReference type="RefSeq" id="WP_349215787.1">
    <property type="nucleotide sequence ID" value="NZ_JBBMFA010000085.1"/>
</dbReference>
<dbReference type="SUPFAM" id="SSF53448">
    <property type="entry name" value="Nucleotide-diphospho-sugar transferases"/>
    <property type="match status" value="2"/>
</dbReference>
<name>A0ABV1GEN6_9FIRM</name>
<dbReference type="InterPro" id="IPR001173">
    <property type="entry name" value="Glyco_trans_2-like"/>
</dbReference>